<dbReference type="Gene3D" id="1.25.40.10">
    <property type="entry name" value="Tetratricopeptide repeat domain"/>
    <property type="match status" value="1"/>
</dbReference>
<evidence type="ECO:0000313" key="6">
    <source>
        <dbReference type="Proteomes" id="UP000306509"/>
    </source>
</evidence>
<dbReference type="InterPro" id="IPR001867">
    <property type="entry name" value="OmpR/PhoB-type_DNA-bd"/>
</dbReference>
<dbReference type="SUPFAM" id="SSF55073">
    <property type="entry name" value="Nucleotide cyclase"/>
    <property type="match status" value="1"/>
</dbReference>
<dbReference type="RefSeq" id="WP_027295115.1">
    <property type="nucleotide sequence ID" value="NZ_CABMJZ010000140.1"/>
</dbReference>
<feature type="domain" description="MI" evidence="4">
    <location>
        <begin position="170"/>
        <end position="296"/>
    </location>
</feature>
<sequence length="409" mass="47360">MANMENKLNKLQVKMFGDFHVTDGKNILNDDNIRSVMVTRLLTYFLNNRNRMIQVQELGDLLWNEDETDNQVGALKNLMYRLRNIMKKLLGSSEYILTGRGAYYWNPDVTVKVDCEEFETCCKNAKNLKDDIEGQIVQYRRAVDLYAGMYLPKISSEHWVISLSAYYHSMFLSAVKSLAELYEEAGNFEEMENVCSKAISMDSLDEYLYYLLIKSLIGQHKEKIAQEYYTRAVEHLYENLGVKPSSQLEEIYQSLLNEMNSQELDIKRIQEDLCEAAKPQGVFLCKYGIFREIYRLQARQAQRFGMAVHVALITINPPQYIEKGTETYLSMLKRAMDHVKDAFGCLRAGDVAARYSGSQYVVLLPTCTYESGKMVLKRIEDNFYNSAKWKKFNLRSSLEEISFGDISNE</sequence>
<dbReference type="GO" id="GO:0003677">
    <property type="term" value="F:DNA binding"/>
    <property type="evidence" value="ECO:0007669"/>
    <property type="project" value="UniProtKB-KW"/>
</dbReference>
<protein>
    <submittedName>
        <fullName evidence="5">DNA-binding transcriptional activator of the SARP family protein</fullName>
    </submittedName>
</protein>
<dbReference type="Gene3D" id="1.10.10.10">
    <property type="entry name" value="Winged helix-like DNA-binding domain superfamily/Winged helix DNA-binding domain"/>
    <property type="match status" value="1"/>
</dbReference>
<dbReference type="InterPro" id="IPR029787">
    <property type="entry name" value="Nucleotide_cyclase"/>
</dbReference>
<dbReference type="AlphaFoldDB" id="A0A4U8Q7Z8"/>
<evidence type="ECO:0000313" key="5">
    <source>
        <dbReference type="EMBL" id="TLD00253.1"/>
    </source>
</evidence>
<evidence type="ECO:0000259" key="4">
    <source>
        <dbReference type="PROSITE" id="PS51366"/>
    </source>
</evidence>
<dbReference type="PANTHER" id="PTHR35807">
    <property type="entry name" value="TRANSCRIPTIONAL REGULATOR REDD-RELATED"/>
    <property type="match status" value="1"/>
</dbReference>
<dbReference type="InterPro" id="IPR016032">
    <property type="entry name" value="Sig_transdc_resp-reg_C-effctor"/>
</dbReference>
<comment type="similarity">
    <text evidence="1">Belongs to the AfsR/DnrI/RedD regulatory family.</text>
</comment>
<dbReference type="GO" id="GO:0000160">
    <property type="term" value="P:phosphorelay signal transduction system"/>
    <property type="evidence" value="ECO:0007669"/>
    <property type="project" value="InterPro"/>
</dbReference>
<dbReference type="STRING" id="180332.GCA_000797495_03610"/>
<dbReference type="OrthoDB" id="142950at2"/>
<dbReference type="Proteomes" id="UP000306509">
    <property type="component" value="Unassembled WGS sequence"/>
</dbReference>
<dbReference type="GO" id="GO:0006355">
    <property type="term" value="P:regulation of DNA-templated transcription"/>
    <property type="evidence" value="ECO:0007669"/>
    <property type="project" value="InterPro"/>
</dbReference>
<dbReference type="PANTHER" id="PTHR35807:SF2">
    <property type="entry name" value="TRANSCRIPTIONAL ACTIVATOR DOMAIN"/>
    <property type="match status" value="1"/>
</dbReference>
<dbReference type="Pfam" id="PF03704">
    <property type="entry name" value="BTAD"/>
    <property type="match status" value="1"/>
</dbReference>
<dbReference type="InterPro" id="IPR011990">
    <property type="entry name" value="TPR-like_helical_dom_sf"/>
</dbReference>
<dbReference type="SUPFAM" id="SSF46894">
    <property type="entry name" value="C-terminal effector domain of the bipartite response regulators"/>
    <property type="match status" value="1"/>
</dbReference>
<dbReference type="SUPFAM" id="SSF48452">
    <property type="entry name" value="TPR-like"/>
    <property type="match status" value="1"/>
</dbReference>
<gene>
    <name evidence="5" type="ORF">DSM106044_02921</name>
</gene>
<feature type="coiled-coil region" evidence="3">
    <location>
        <begin position="245"/>
        <end position="272"/>
    </location>
</feature>
<dbReference type="PROSITE" id="PS51366">
    <property type="entry name" value="MI"/>
    <property type="match status" value="1"/>
</dbReference>
<dbReference type="Pfam" id="PF00486">
    <property type="entry name" value="Trans_reg_C"/>
    <property type="match status" value="1"/>
</dbReference>
<evidence type="ECO:0000256" key="2">
    <source>
        <dbReference type="ARBA" id="ARBA00023125"/>
    </source>
</evidence>
<reference evidence="5 6" key="1">
    <citation type="journal article" date="2019" name="Anaerobe">
        <title>Detection of Robinsoniella peoriensis in multiple bone samples of a trauma patient.</title>
        <authorList>
            <person name="Schrottner P."/>
            <person name="Hartwich K."/>
            <person name="Bunk B."/>
            <person name="Schober I."/>
            <person name="Helbig S."/>
            <person name="Rudolph W.W."/>
            <person name="Gunzer F."/>
        </authorList>
    </citation>
    <scope>NUCLEOTIDE SEQUENCE [LARGE SCALE GENOMIC DNA]</scope>
    <source>
        <strain evidence="5 6">DSM 106044</strain>
    </source>
</reference>
<name>A0A4U8Q7Z8_9FIRM</name>
<dbReference type="InterPro" id="IPR036388">
    <property type="entry name" value="WH-like_DNA-bd_sf"/>
</dbReference>
<dbReference type="EMBL" id="QGQD01000057">
    <property type="protein sequence ID" value="TLD00253.1"/>
    <property type="molecule type" value="Genomic_DNA"/>
</dbReference>
<evidence type="ECO:0000256" key="3">
    <source>
        <dbReference type="SAM" id="Coils"/>
    </source>
</evidence>
<evidence type="ECO:0000256" key="1">
    <source>
        <dbReference type="ARBA" id="ARBA00005820"/>
    </source>
</evidence>
<keyword evidence="2 5" id="KW-0238">DNA-binding</keyword>
<dbReference type="InterPro" id="IPR051677">
    <property type="entry name" value="AfsR-DnrI-RedD_regulator"/>
</dbReference>
<accession>A0A4U8Q7Z8</accession>
<keyword evidence="6" id="KW-1185">Reference proteome</keyword>
<dbReference type="InterPro" id="IPR003891">
    <property type="entry name" value="Initiation_fac_eIF4g_MI"/>
</dbReference>
<dbReference type="SMART" id="SM01043">
    <property type="entry name" value="BTAD"/>
    <property type="match status" value="1"/>
</dbReference>
<dbReference type="InterPro" id="IPR005158">
    <property type="entry name" value="BTAD"/>
</dbReference>
<keyword evidence="3" id="KW-0175">Coiled coil</keyword>
<comment type="caution">
    <text evidence="5">The sequence shown here is derived from an EMBL/GenBank/DDBJ whole genome shotgun (WGS) entry which is preliminary data.</text>
</comment>
<proteinExistence type="inferred from homology"/>
<organism evidence="5 6">
    <name type="scientific">Robinsoniella peoriensis</name>
    <dbReference type="NCBI Taxonomy" id="180332"/>
    <lineage>
        <taxon>Bacteria</taxon>
        <taxon>Bacillati</taxon>
        <taxon>Bacillota</taxon>
        <taxon>Clostridia</taxon>
        <taxon>Lachnospirales</taxon>
        <taxon>Lachnospiraceae</taxon>
        <taxon>Robinsoniella</taxon>
    </lineage>
</organism>